<dbReference type="STRING" id="610130.Closa_3120"/>
<gene>
    <name evidence="2" type="ordered locus">Closa_3120</name>
</gene>
<dbReference type="RefSeq" id="WP_013273734.1">
    <property type="nucleotide sequence ID" value="NC_014376.1"/>
</dbReference>
<evidence type="ECO:0000313" key="3">
    <source>
        <dbReference type="Proteomes" id="UP000001662"/>
    </source>
</evidence>
<proteinExistence type="predicted"/>
<keyword evidence="1" id="KW-0812">Transmembrane</keyword>
<protein>
    <submittedName>
        <fullName evidence="2">Uncharacterized protein</fullName>
    </submittedName>
</protein>
<keyword evidence="3" id="KW-1185">Reference proteome</keyword>
<dbReference type="Proteomes" id="UP000001662">
    <property type="component" value="Chromosome"/>
</dbReference>
<evidence type="ECO:0000256" key="1">
    <source>
        <dbReference type="SAM" id="Phobius"/>
    </source>
</evidence>
<feature type="transmembrane region" description="Helical" evidence="1">
    <location>
        <begin position="161"/>
        <end position="186"/>
    </location>
</feature>
<dbReference type="AlphaFoldDB" id="D9R7Z8"/>
<feature type="transmembrane region" description="Helical" evidence="1">
    <location>
        <begin position="64"/>
        <end position="92"/>
    </location>
</feature>
<dbReference type="PaxDb" id="610130-Closa_3120"/>
<name>D9R7Z8_LACSW</name>
<evidence type="ECO:0000313" key="2">
    <source>
        <dbReference type="EMBL" id="ADL05652.1"/>
    </source>
</evidence>
<accession>D9R7Z8</accession>
<feature type="transmembrane region" description="Helical" evidence="1">
    <location>
        <begin position="113"/>
        <end position="141"/>
    </location>
</feature>
<reference evidence="2" key="1">
    <citation type="submission" date="2010-07" db="EMBL/GenBank/DDBJ databases">
        <title>Complete sequence of Clostridium saccharolyticum WM1.</title>
        <authorList>
            <consortium name="US DOE Joint Genome Institute"/>
            <person name="Lucas S."/>
            <person name="Copeland A."/>
            <person name="Lapidus A."/>
            <person name="Cheng J.-F."/>
            <person name="Bruce D."/>
            <person name="Goodwin L."/>
            <person name="Pitluck S."/>
            <person name="Chertkov O."/>
            <person name="Detter J.C."/>
            <person name="Han C."/>
            <person name="Tapia R."/>
            <person name="Land M."/>
            <person name="Hauser L."/>
            <person name="Chang Y.-J."/>
            <person name="Jeffries C."/>
            <person name="Kyrpides N."/>
            <person name="Ivanova N."/>
            <person name="Mikhailova N."/>
            <person name="Mouttaki H."/>
            <person name="Lin L."/>
            <person name="Zhou J."/>
            <person name="Hemme C.L."/>
            <person name="Woyke T."/>
        </authorList>
    </citation>
    <scope>NUCLEOTIDE SEQUENCE [LARGE SCALE GENOMIC DNA]</scope>
    <source>
        <strain evidence="2">WM1</strain>
    </source>
</reference>
<organism evidence="2 3">
    <name type="scientific">Lacrimispora saccharolytica (strain ATCC 35040 / DSM 2544 / NRCC 2533 / WM1)</name>
    <name type="common">Clostridium saccharolyticum</name>
    <dbReference type="NCBI Taxonomy" id="610130"/>
    <lineage>
        <taxon>Bacteria</taxon>
        <taxon>Bacillati</taxon>
        <taxon>Bacillota</taxon>
        <taxon>Clostridia</taxon>
        <taxon>Lachnospirales</taxon>
        <taxon>Lachnospiraceae</taxon>
        <taxon>Lacrimispora</taxon>
    </lineage>
</organism>
<keyword evidence="1" id="KW-1133">Transmembrane helix</keyword>
<dbReference type="HOGENOM" id="CLU_1346970_0_0_9"/>
<sequence>MLNSFMSAVVKGISDRNDHTISRVVSFLNCLFTLLLATSIFFPLKDIFVKYLVLADVKLISDVALVVWYCAIFLFWISTSTSFISFIAYSVLKKLESKIFYNKPFRATDRMHTVFGATHTAYLSSFDYVALSSFALLFSAPEKLLSVCEESFQWGNIFKNISMIFMGLSGIECVVSMIILISIKWVMPNYYTYKRIEDDIYKD</sequence>
<keyword evidence="1" id="KW-0472">Membrane</keyword>
<dbReference type="EMBL" id="CP002109">
    <property type="protein sequence ID" value="ADL05652.1"/>
    <property type="molecule type" value="Genomic_DNA"/>
</dbReference>
<feature type="transmembrane region" description="Helical" evidence="1">
    <location>
        <begin position="21"/>
        <end position="44"/>
    </location>
</feature>
<dbReference type="KEGG" id="csh:Closa_3120"/>